<comment type="caution">
    <text evidence="1">The sequence shown here is derived from an EMBL/GenBank/DDBJ whole genome shotgun (WGS) entry which is preliminary data.</text>
</comment>
<protein>
    <submittedName>
        <fullName evidence="1">Uncharacterized protein</fullName>
    </submittedName>
</protein>
<sequence>MVILYCHSYLRSIDKKHQGVTTPGVMRHSCYKALACVHRDALIATQRYLSKRYHTHSDTGEISTSLPEGFKGQLGPLWCQGINK</sequence>
<dbReference type="EMBL" id="VSRR010124345">
    <property type="protein sequence ID" value="MPD00772.1"/>
    <property type="molecule type" value="Genomic_DNA"/>
</dbReference>
<reference evidence="1 2" key="1">
    <citation type="submission" date="2019-05" db="EMBL/GenBank/DDBJ databases">
        <title>Another draft genome of Portunus trituberculatus and its Hox gene families provides insights of decapod evolution.</title>
        <authorList>
            <person name="Jeong J.-H."/>
            <person name="Song I."/>
            <person name="Kim S."/>
            <person name="Choi T."/>
            <person name="Kim D."/>
            <person name="Ryu S."/>
            <person name="Kim W."/>
        </authorList>
    </citation>
    <scope>NUCLEOTIDE SEQUENCE [LARGE SCALE GENOMIC DNA]</scope>
    <source>
        <tissue evidence="1">Muscle</tissue>
    </source>
</reference>
<name>A0A5B7JS77_PORTR</name>
<proteinExistence type="predicted"/>
<accession>A0A5B7JS77</accession>
<gene>
    <name evidence="1" type="ORF">E2C01_096269</name>
</gene>
<organism evidence="1 2">
    <name type="scientific">Portunus trituberculatus</name>
    <name type="common">Swimming crab</name>
    <name type="synonym">Neptunus trituberculatus</name>
    <dbReference type="NCBI Taxonomy" id="210409"/>
    <lineage>
        <taxon>Eukaryota</taxon>
        <taxon>Metazoa</taxon>
        <taxon>Ecdysozoa</taxon>
        <taxon>Arthropoda</taxon>
        <taxon>Crustacea</taxon>
        <taxon>Multicrustacea</taxon>
        <taxon>Malacostraca</taxon>
        <taxon>Eumalacostraca</taxon>
        <taxon>Eucarida</taxon>
        <taxon>Decapoda</taxon>
        <taxon>Pleocyemata</taxon>
        <taxon>Brachyura</taxon>
        <taxon>Eubrachyura</taxon>
        <taxon>Portunoidea</taxon>
        <taxon>Portunidae</taxon>
        <taxon>Portuninae</taxon>
        <taxon>Portunus</taxon>
    </lineage>
</organism>
<dbReference type="AlphaFoldDB" id="A0A5B7JS77"/>
<keyword evidence="2" id="KW-1185">Reference proteome</keyword>
<evidence type="ECO:0000313" key="2">
    <source>
        <dbReference type="Proteomes" id="UP000324222"/>
    </source>
</evidence>
<dbReference type="Proteomes" id="UP000324222">
    <property type="component" value="Unassembled WGS sequence"/>
</dbReference>
<evidence type="ECO:0000313" key="1">
    <source>
        <dbReference type="EMBL" id="MPD00772.1"/>
    </source>
</evidence>